<feature type="region of interest" description="Disordered" evidence="1">
    <location>
        <begin position="1"/>
        <end position="22"/>
    </location>
</feature>
<gene>
    <name evidence="4" type="ORF">CBRE1094_LOCUS2839</name>
</gene>
<dbReference type="PANTHER" id="PTHR32026">
    <property type="entry name" value="METHYLTRANSFERASE-LIKE PROTEIN 24"/>
    <property type="match status" value="1"/>
</dbReference>
<evidence type="ECO:0000259" key="2">
    <source>
        <dbReference type="Pfam" id="PF05050"/>
    </source>
</evidence>
<dbReference type="InterPro" id="IPR006342">
    <property type="entry name" value="FkbM_mtfrase"/>
</dbReference>
<dbReference type="InterPro" id="IPR025714">
    <property type="entry name" value="Methyltranfer_dom"/>
</dbReference>
<evidence type="ECO:0000256" key="1">
    <source>
        <dbReference type="SAM" id="MobiDB-lite"/>
    </source>
</evidence>
<feature type="region of interest" description="Disordered" evidence="1">
    <location>
        <begin position="326"/>
        <end position="372"/>
    </location>
</feature>
<organism evidence="4">
    <name type="scientific">Haptolina brevifila</name>
    <dbReference type="NCBI Taxonomy" id="156173"/>
    <lineage>
        <taxon>Eukaryota</taxon>
        <taxon>Haptista</taxon>
        <taxon>Haptophyta</taxon>
        <taxon>Prymnesiophyceae</taxon>
        <taxon>Prymnesiales</taxon>
        <taxon>Prymnesiaceae</taxon>
        <taxon>Haptolina</taxon>
    </lineage>
</organism>
<accession>A0A7S2FL84</accession>
<dbReference type="InterPro" id="IPR026913">
    <property type="entry name" value="METTL24"/>
</dbReference>
<feature type="domain" description="Methyltransferase FkbM" evidence="2">
    <location>
        <begin position="214"/>
        <end position="297"/>
    </location>
</feature>
<dbReference type="EMBL" id="HBGU01005261">
    <property type="protein sequence ID" value="CAD9401872.1"/>
    <property type="molecule type" value="Transcribed_RNA"/>
</dbReference>
<sequence length="372" mass="41211">MGQSESTLHHHSRHTVTSTDGRLRSRSWYTPVEHPLVRHLSNRTASHHMAKRHGWPLDYGGDVSKLDHFTRRFPVEARYWLSPRSVAPCLTHAYQLPPLAFARKVGGVCEPKFACGPAAELGHSRSGCVVWSIGSAGETCFEEYVHTAAPSCSIDVFDPMLTAATRRRLESLSARGVLRLHEVGLADERTVNGSSLLKQYNKPITGDAAVRFHRCSVLQAVTAPLGPREAEWYKRNCPKARMLSLAEMFDACKVEWVDYLKIDCEGCEFTALSQFLREATRRWGHVPVTQLQVELHVSPRHTHNMSLTRRLVHSCTTTRGAAPLRAPLDNGALSLSNDPGSRLLSGAGSTPAPGRRSPGPHHNAQPQSTYPK</sequence>
<proteinExistence type="predicted"/>
<evidence type="ECO:0000313" key="4">
    <source>
        <dbReference type="EMBL" id="CAD9401872.1"/>
    </source>
</evidence>
<dbReference type="Pfam" id="PF13383">
    <property type="entry name" value="Methyltransf_22"/>
    <property type="match status" value="1"/>
</dbReference>
<protein>
    <recommendedName>
        <fullName evidence="5">Methyltransferase FkbM domain-containing protein</fullName>
    </recommendedName>
</protein>
<name>A0A7S2FL84_9EUKA</name>
<dbReference type="Pfam" id="PF05050">
    <property type="entry name" value="Methyltransf_21"/>
    <property type="match status" value="1"/>
</dbReference>
<dbReference type="AlphaFoldDB" id="A0A7S2FL84"/>
<reference evidence="4" key="1">
    <citation type="submission" date="2021-01" db="EMBL/GenBank/DDBJ databases">
        <authorList>
            <person name="Corre E."/>
            <person name="Pelletier E."/>
            <person name="Niang G."/>
            <person name="Scheremetjew M."/>
            <person name="Finn R."/>
            <person name="Kale V."/>
            <person name="Holt S."/>
            <person name="Cochrane G."/>
            <person name="Meng A."/>
            <person name="Brown T."/>
            <person name="Cohen L."/>
        </authorList>
    </citation>
    <scope>NUCLEOTIDE SEQUENCE</scope>
    <source>
        <strain evidence="4">UTEX LB 985</strain>
    </source>
</reference>
<evidence type="ECO:0000259" key="3">
    <source>
        <dbReference type="Pfam" id="PF13383"/>
    </source>
</evidence>
<evidence type="ECO:0008006" key="5">
    <source>
        <dbReference type="Google" id="ProtNLM"/>
    </source>
</evidence>
<feature type="domain" description="Methyltransferase" evidence="3">
    <location>
        <begin position="103"/>
        <end position="161"/>
    </location>
</feature>